<feature type="chain" id="PRO_5004786864" description="DUF1318 domain-containing protein" evidence="1">
    <location>
        <begin position="32"/>
        <end position="205"/>
    </location>
</feature>
<evidence type="ECO:0008006" key="4">
    <source>
        <dbReference type="Google" id="ProtNLM"/>
    </source>
</evidence>
<dbReference type="PROSITE" id="PS51257">
    <property type="entry name" value="PROKAR_LIPOPROTEIN"/>
    <property type="match status" value="1"/>
</dbReference>
<dbReference type="Pfam" id="PF07027">
    <property type="entry name" value="DUF1318"/>
    <property type="match status" value="1"/>
</dbReference>
<reference evidence="2 3" key="1">
    <citation type="submission" date="2013-12" db="EMBL/GenBank/DDBJ databases">
        <authorList>
            <consortium name="DOE Joint Genome Institute"/>
            <person name="Muyzer G."/>
            <person name="Huntemann M."/>
            <person name="Han J."/>
            <person name="Chen A."/>
            <person name="Kyrpides N."/>
            <person name="Mavromatis K."/>
            <person name="Markowitz V."/>
            <person name="Palaniappan K."/>
            <person name="Ivanova N."/>
            <person name="Schaumberg A."/>
            <person name="Pati A."/>
            <person name="Liolios K."/>
            <person name="Nordberg H.P."/>
            <person name="Cantor M.N."/>
            <person name="Hua S.X."/>
            <person name="Woyke T."/>
        </authorList>
    </citation>
    <scope>NUCLEOTIDE SEQUENCE [LARGE SCALE GENOMIC DNA]</scope>
    <source>
        <strain evidence="2 3">ARh 1</strain>
    </source>
</reference>
<dbReference type="OrthoDB" id="8526313at2"/>
<proteinExistence type="predicted"/>
<dbReference type="InterPro" id="IPR008309">
    <property type="entry name" value="YdbL"/>
</dbReference>
<organism evidence="2 3">
    <name type="scientific">Thioalkalivibrio paradoxus ARh 1</name>
    <dbReference type="NCBI Taxonomy" id="713585"/>
    <lineage>
        <taxon>Bacteria</taxon>
        <taxon>Pseudomonadati</taxon>
        <taxon>Pseudomonadota</taxon>
        <taxon>Gammaproteobacteria</taxon>
        <taxon>Chromatiales</taxon>
        <taxon>Ectothiorhodospiraceae</taxon>
        <taxon>Thioalkalivibrio</taxon>
    </lineage>
</organism>
<keyword evidence="3" id="KW-1185">Reference proteome</keyword>
<dbReference type="Proteomes" id="UP000005289">
    <property type="component" value="Chromosome"/>
</dbReference>
<accession>W0DLR9</accession>
<sequence length="205" mass="22588">MKAMRHLAVLSLMALLTSACVTIHIYFPAAAAEEAARVIVREVLQTPDEVPDSEPQGAVEPTSRWGAPGMALLAMALERAVAPAAAQQAPDLRIETPATDRIRASMRARNADLAPHLRSGAVGFGNDGLVAIRDLSAVPLRDRGQVQRLVNEENADRAALYREIARANDRPDWEPKVRETFARVWVEEAPSGYWYQDARGNWQQK</sequence>
<evidence type="ECO:0000313" key="2">
    <source>
        <dbReference type="EMBL" id="AHE97943.1"/>
    </source>
</evidence>
<dbReference type="RefSeq" id="WP_006748614.1">
    <property type="nucleotide sequence ID" value="NZ_CP007029.1"/>
</dbReference>
<keyword evidence="1" id="KW-0732">Signal</keyword>
<dbReference type="STRING" id="713585.THITH_06375"/>
<name>W0DLR9_9GAMM</name>
<dbReference type="KEGG" id="tti:THITH_06375"/>
<protein>
    <recommendedName>
        <fullName evidence="4">DUF1318 domain-containing protein</fullName>
    </recommendedName>
</protein>
<dbReference type="HOGENOM" id="CLU_1377509_0_0_6"/>
<evidence type="ECO:0000313" key="3">
    <source>
        <dbReference type="Proteomes" id="UP000005289"/>
    </source>
</evidence>
<feature type="signal peptide" evidence="1">
    <location>
        <begin position="1"/>
        <end position="31"/>
    </location>
</feature>
<dbReference type="AlphaFoldDB" id="W0DLR9"/>
<gene>
    <name evidence="2" type="ORF">THITH_06375</name>
</gene>
<evidence type="ECO:0000256" key="1">
    <source>
        <dbReference type="SAM" id="SignalP"/>
    </source>
</evidence>
<dbReference type="EMBL" id="CP007029">
    <property type="protein sequence ID" value="AHE97943.1"/>
    <property type="molecule type" value="Genomic_DNA"/>
</dbReference>